<evidence type="ECO:0000256" key="6">
    <source>
        <dbReference type="ARBA" id="ARBA00022842"/>
    </source>
</evidence>
<dbReference type="PANTHER" id="PTHR21342">
    <property type="entry name" value="PHOSPHOPANTETHEINE ADENYLYLTRANSFERASE"/>
    <property type="match status" value="1"/>
</dbReference>
<dbReference type="UniPathway" id="UPA00241">
    <property type="reaction ID" value="UER00355"/>
</dbReference>
<comment type="caution">
    <text evidence="11">The sequence shown here is derived from an EMBL/GenBank/DDBJ whole genome shotgun (WGS) entry which is preliminary data.</text>
</comment>
<reference evidence="11 12" key="1">
    <citation type="journal article" date="2015" name="Genome Announc.">
        <title>Expanding the biotechnology potential of lactobacilli through comparative genomics of 213 strains and associated genera.</title>
        <authorList>
            <person name="Sun Z."/>
            <person name="Harris H.M."/>
            <person name="McCann A."/>
            <person name="Guo C."/>
            <person name="Argimon S."/>
            <person name="Zhang W."/>
            <person name="Yang X."/>
            <person name="Jeffery I.B."/>
            <person name="Cooney J.C."/>
            <person name="Kagawa T.F."/>
            <person name="Liu W."/>
            <person name="Song Y."/>
            <person name="Salvetti E."/>
            <person name="Wrobel A."/>
            <person name="Rasinkangas P."/>
            <person name="Parkhill J."/>
            <person name="Rea M.C."/>
            <person name="O'Sullivan O."/>
            <person name="Ritari J."/>
            <person name="Douillard F.P."/>
            <person name="Paul Ross R."/>
            <person name="Yang R."/>
            <person name="Briner A.E."/>
            <person name="Felis G.E."/>
            <person name="de Vos W.M."/>
            <person name="Barrangou R."/>
            <person name="Klaenhammer T.R."/>
            <person name="Caufield P.W."/>
            <person name="Cui Y."/>
            <person name="Zhang H."/>
            <person name="O'Toole P.W."/>
        </authorList>
    </citation>
    <scope>NUCLEOTIDE SEQUENCE [LARGE SCALE GENOMIC DNA]</scope>
    <source>
        <strain evidence="11 12">DSM 19682</strain>
    </source>
</reference>
<dbReference type="AlphaFoldDB" id="A0A0R1KAE8"/>
<dbReference type="HAMAP" id="MF_00151">
    <property type="entry name" value="PPAT_bact"/>
    <property type="match status" value="1"/>
</dbReference>
<gene>
    <name evidence="9" type="primary">coaD</name>
    <name evidence="11" type="ORF">FD03_GL002098</name>
</gene>
<dbReference type="PATRIC" id="fig|1423775.4.peg.2134"/>
<dbReference type="NCBIfam" id="TIGR01510">
    <property type="entry name" value="coaD_prev_kdtB"/>
    <property type="match status" value="1"/>
</dbReference>
<sequence length="163" mass="18339">MTDRVGIYAGSFDPVTNGHLDIIRRSSKLFDKLIVATMTNTSKNYMFTYEEKKKFIEDEITDLSNVEVIDGNGQLTTKLAEEYHADFLIRSMRSGDDFVYEAGIAAVNKVLDDDIETIFLLADSKYANISSSMIKEVAKFNGNISHLVPQAVATELTKRLRKD</sequence>
<dbReference type="GO" id="GO:0005524">
    <property type="term" value="F:ATP binding"/>
    <property type="evidence" value="ECO:0007669"/>
    <property type="project" value="UniProtKB-KW"/>
</dbReference>
<dbReference type="GO" id="GO:0005737">
    <property type="term" value="C:cytoplasm"/>
    <property type="evidence" value="ECO:0007669"/>
    <property type="project" value="UniProtKB-SubCell"/>
</dbReference>
<dbReference type="GO" id="GO:0015937">
    <property type="term" value="P:coenzyme A biosynthetic process"/>
    <property type="evidence" value="ECO:0007669"/>
    <property type="project" value="UniProtKB-UniRule"/>
</dbReference>
<feature type="binding site" evidence="9">
    <location>
        <position position="43"/>
    </location>
    <ligand>
        <name>substrate</name>
    </ligand>
</feature>
<evidence type="ECO:0000256" key="5">
    <source>
        <dbReference type="ARBA" id="ARBA00022840"/>
    </source>
</evidence>
<keyword evidence="5 9" id="KW-0067">ATP-binding</keyword>
<dbReference type="InterPro" id="IPR014729">
    <property type="entry name" value="Rossmann-like_a/b/a_fold"/>
</dbReference>
<feature type="binding site" evidence="9">
    <location>
        <position position="90"/>
    </location>
    <ligand>
        <name>substrate</name>
    </ligand>
</feature>
<feature type="domain" description="Cytidyltransferase-like" evidence="10">
    <location>
        <begin position="7"/>
        <end position="136"/>
    </location>
</feature>
<evidence type="ECO:0000256" key="4">
    <source>
        <dbReference type="ARBA" id="ARBA00022741"/>
    </source>
</evidence>
<evidence type="ECO:0000256" key="9">
    <source>
        <dbReference type="HAMAP-Rule" id="MF_00151"/>
    </source>
</evidence>
<evidence type="ECO:0000256" key="8">
    <source>
        <dbReference type="ARBA" id="ARBA00029346"/>
    </source>
</evidence>
<feature type="binding site" evidence="9">
    <location>
        <position position="19"/>
    </location>
    <ligand>
        <name>ATP</name>
        <dbReference type="ChEBI" id="CHEBI:30616"/>
    </ligand>
</feature>
<keyword evidence="4 9" id="KW-0547">Nucleotide-binding</keyword>
<accession>A0A0R1KAE8</accession>
<feature type="binding site" evidence="9">
    <location>
        <position position="11"/>
    </location>
    <ligand>
        <name>substrate</name>
    </ligand>
</feature>
<dbReference type="CDD" id="cd02163">
    <property type="entry name" value="PPAT"/>
    <property type="match status" value="1"/>
</dbReference>
<comment type="similarity">
    <text evidence="9">Belongs to the bacterial CoaD family.</text>
</comment>
<dbReference type="EC" id="2.7.7.3" evidence="9"/>
<dbReference type="SUPFAM" id="SSF52374">
    <property type="entry name" value="Nucleotidylyl transferase"/>
    <property type="match status" value="1"/>
</dbReference>
<dbReference type="PANTHER" id="PTHR21342:SF1">
    <property type="entry name" value="PHOSPHOPANTETHEINE ADENYLYLTRANSFERASE"/>
    <property type="match status" value="1"/>
</dbReference>
<comment type="subcellular location">
    <subcellularLocation>
        <location evidence="9">Cytoplasm</location>
    </subcellularLocation>
</comment>
<evidence type="ECO:0000313" key="11">
    <source>
        <dbReference type="EMBL" id="KRK80670.1"/>
    </source>
</evidence>
<dbReference type="Pfam" id="PF01467">
    <property type="entry name" value="CTP_transf_like"/>
    <property type="match status" value="1"/>
</dbReference>
<evidence type="ECO:0000256" key="1">
    <source>
        <dbReference type="ARBA" id="ARBA00022490"/>
    </source>
</evidence>
<comment type="function">
    <text evidence="9">Reversibly transfers an adenylyl group from ATP to 4'-phosphopantetheine, yielding dephospho-CoA (dPCoA) and pyrophosphate.</text>
</comment>
<protein>
    <recommendedName>
        <fullName evidence="9">Phosphopantetheine adenylyltransferase</fullName>
        <ecNumber evidence="9">2.7.7.3</ecNumber>
    </recommendedName>
    <alternativeName>
        <fullName evidence="9">Dephospho-CoA pyrophosphorylase</fullName>
    </alternativeName>
    <alternativeName>
        <fullName evidence="9">Pantetheine-phosphate adenylyltransferase</fullName>
        <shortName evidence="9">PPAT</shortName>
    </alternativeName>
</protein>
<keyword evidence="7 9" id="KW-0173">Coenzyme A biosynthesis</keyword>
<evidence type="ECO:0000256" key="7">
    <source>
        <dbReference type="ARBA" id="ARBA00022993"/>
    </source>
</evidence>
<organism evidence="11 12">
    <name type="scientific">Companilactobacillus nodensis DSM 19682 = JCM 14932 = NBRC 107160</name>
    <dbReference type="NCBI Taxonomy" id="1423775"/>
    <lineage>
        <taxon>Bacteria</taxon>
        <taxon>Bacillati</taxon>
        <taxon>Bacillota</taxon>
        <taxon>Bacilli</taxon>
        <taxon>Lactobacillales</taxon>
        <taxon>Lactobacillaceae</taxon>
        <taxon>Companilactobacillus</taxon>
    </lineage>
</organism>
<dbReference type="STRING" id="1423775.FD03_GL002098"/>
<comment type="cofactor">
    <cofactor evidence="9">
        <name>Mg(2+)</name>
        <dbReference type="ChEBI" id="CHEBI:18420"/>
    </cofactor>
</comment>
<keyword evidence="1 9" id="KW-0963">Cytoplasm</keyword>
<feature type="site" description="Transition state stabilizer" evidence="9">
    <location>
        <position position="19"/>
    </location>
</feature>
<feature type="binding site" evidence="9">
    <location>
        <position position="101"/>
    </location>
    <ligand>
        <name>ATP</name>
        <dbReference type="ChEBI" id="CHEBI:30616"/>
    </ligand>
</feature>
<comment type="pathway">
    <text evidence="9">Cofactor biosynthesis; coenzyme A biosynthesis; CoA from (R)-pantothenate: step 4/5.</text>
</comment>
<name>A0A0R1KAE8_9LACO</name>
<keyword evidence="6 9" id="KW-0460">Magnesium</keyword>
<dbReference type="PRINTS" id="PR01020">
    <property type="entry name" value="LPSBIOSNTHSS"/>
</dbReference>
<dbReference type="Proteomes" id="UP000051248">
    <property type="component" value="Unassembled WGS sequence"/>
</dbReference>
<comment type="subunit">
    <text evidence="9">Homohexamer.</text>
</comment>
<proteinExistence type="inferred from homology"/>
<evidence type="ECO:0000259" key="10">
    <source>
        <dbReference type="Pfam" id="PF01467"/>
    </source>
</evidence>
<keyword evidence="12" id="KW-1185">Reference proteome</keyword>
<dbReference type="RefSeq" id="WP_056979683.1">
    <property type="nucleotide sequence ID" value="NZ_AZDZ01000003.1"/>
</dbReference>
<evidence type="ECO:0000256" key="2">
    <source>
        <dbReference type="ARBA" id="ARBA00022679"/>
    </source>
</evidence>
<feature type="binding site" evidence="9">
    <location>
        <position position="76"/>
    </location>
    <ligand>
        <name>substrate</name>
    </ligand>
</feature>
<keyword evidence="2 9" id="KW-0808">Transferase</keyword>
<dbReference type="GO" id="GO:0004595">
    <property type="term" value="F:pantetheine-phosphate adenylyltransferase activity"/>
    <property type="evidence" value="ECO:0007669"/>
    <property type="project" value="UniProtKB-UniRule"/>
</dbReference>
<dbReference type="NCBIfam" id="TIGR00125">
    <property type="entry name" value="cyt_tran_rel"/>
    <property type="match status" value="1"/>
</dbReference>
<dbReference type="Gene3D" id="3.40.50.620">
    <property type="entry name" value="HUPs"/>
    <property type="match status" value="1"/>
</dbReference>
<comment type="caution">
    <text evidence="9">Lacks conserved residue(s) required for the propagation of feature annotation.</text>
</comment>
<dbReference type="eggNOG" id="COG0669">
    <property type="taxonomic scope" value="Bacteria"/>
</dbReference>
<dbReference type="EMBL" id="AZDZ01000003">
    <property type="protein sequence ID" value="KRK80670.1"/>
    <property type="molecule type" value="Genomic_DNA"/>
</dbReference>
<dbReference type="InterPro" id="IPR004821">
    <property type="entry name" value="Cyt_trans-like"/>
</dbReference>
<dbReference type="InterPro" id="IPR001980">
    <property type="entry name" value="PPAT"/>
</dbReference>
<evidence type="ECO:0000256" key="3">
    <source>
        <dbReference type="ARBA" id="ARBA00022695"/>
    </source>
</evidence>
<feature type="binding site" evidence="9">
    <location>
        <begin position="11"/>
        <end position="12"/>
    </location>
    <ligand>
        <name>ATP</name>
        <dbReference type="ChEBI" id="CHEBI:30616"/>
    </ligand>
</feature>
<evidence type="ECO:0000313" key="12">
    <source>
        <dbReference type="Proteomes" id="UP000051248"/>
    </source>
</evidence>
<keyword evidence="3 9" id="KW-0548">Nucleotidyltransferase</keyword>
<feature type="binding site" evidence="9">
    <location>
        <begin position="126"/>
        <end position="132"/>
    </location>
    <ligand>
        <name>ATP</name>
        <dbReference type="ChEBI" id="CHEBI:30616"/>
    </ligand>
</feature>
<comment type="catalytic activity">
    <reaction evidence="8 9">
        <text>(R)-4'-phosphopantetheine + ATP + H(+) = 3'-dephospho-CoA + diphosphate</text>
        <dbReference type="Rhea" id="RHEA:19801"/>
        <dbReference type="ChEBI" id="CHEBI:15378"/>
        <dbReference type="ChEBI" id="CHEBI:30616"/>
        <dbReference type="ChEBI" id="CHEBI:33019"/>
        <dbReference type="ChEBI" id="CHEBI:57328"/>
        <dbReference type="ChEBI" id="CHEBI:61723"/>
        <dbReference type="EC" id="2.7.7.3"/>
    </reaction>
</comment>
<dbReference type="OrthoDB" id="9806661at2"/>